<sequence>MTVTLRDARGAPSKDRDYAYPMFWGNHGGSPVTAEIGIDEHGRAGSLRFTRAGRRIAAIAIALTLAATSLVAGVAAPALAADGTGVLKGTIAVPAGTDLTKVNIAVTPRIHTGAVYTDFGLDPNGAYEVTGLPDAEFIVSAFVYTGQGYPNPNVHEQLLLPTPTTAGVTIAGGETKVQNFTMKPATAKISGHITLDGSSAVQVILKQKVGSEWISMNSAWSGSGAAPIDFATYGLAAGTYKAVFVALAGDYPYERQQWWEGTGVEEQATPITLAEGEIRTGVDTVFLRQFTSGPTVTVQGTPAVGSTLSAATTSWVPAATKVTYQWYQGDPNGPGAVEIAGATAASYVPTAADVGKRLYVIAVGTRQGYSDWGAPSEATAAVTTAALTATPKPTVTGTPKVGATLTANAGTWAPAPVALSYQWQRAGAPISGATQATYTPVAADAGKTLTVAVTGTKSGYSPNTQTSAATAAIAPATPAVLPFIDVKQGDKFYTEIAWMYETGLSTGIATQEGLVYQPKAAVSREAMAAFLYRSSKATYQGPAVSPFADIKPGDKFYNEITWMAHEGISTGITQPSGKPKYAPKAPVSREAMAAFIYRLEPRSYTAPIASPFADVEPGDNFYREIAWMYDTKVSTGVEQPSGKPKYAPKTAVSREAMAAFLYRVK</sequence>
<dbReference type="Pfam" id="PF00395">
    <property type="entry name" value="SLH"/>
    <property type="match status" value="1"/>
</dbReference>
<protein>
    <submittedName>
        <fullName evidence="3">S-layer family protein</fullName>
    </submittedName>
</protein>
<dbReference type="PROSITE" id="PS51272">
    <property type="entry name" value="SLH"/>
    <property type="match status" value="3"/>
</dbReference>
<feature type="transmembrane region" description="Helical" evidence="1">
    <location>
        <begin position="56"/>
        <end position="80"/>
    </location>
</feature>
<evidence type="ECO:0000259" key="2">
    <source>
        <dbReference type="PROSITE" id="PS51272"/>
    </source>
</evidence>
<keyword evidence="1" id="KW-0472">Membrane</keyword>
<evidence type="ECO:0000313" key="4">
    <source>
        <dbReference type="Proteomes" id="UP000295601"/>
    </source>
</evidence>
<accession>A0A4R6S203</accession>
<reference evidence="3 4" key="1">
    <citation type="submission" date="2019-03" db="EMBL/GenBank/DDBJ databases">
        <title>Genomic analyses of the natural microbiome of Caenorhabditis elegans.</title>
        <authorList>
            <person name="Samuel B."/>
        </authorList>
    </citation>
    <scope>NUCLEOTIDE SEQUENCE [LARGE SCALE GENOMIC DNA]</scope>
    <source>
        <strain evidence="3 4">JUb18</strain>
    </source>
</reference>
<organism evidence="3 4">
    <name type="scientific">Leucobacter luti</name>
    <dbReference type="NCBI Taxonomy" id="340320"/>
    <lineage>
        <taxon>Bacteria</taxon>
        <taxon>Bacillati</taxon>
        <taxon>Actinomycetota</taxon>
        <taxon>Actinomycetes</taxon>
        <taxon>Micrococcales</taxon>
        <taxon>Microbacteriaceae</taxon>
        <taxon>Leucobacter</taxon>
    </lineage>
</organism>
<evidence type="ECO:0000256" key="1">
    <source>
        <dbReference type="SAM" id="Phobius"/>
    </source>
</evidence>
<dbReference type="EMBL" id="SNYA01000004">
    <property type="protein sequence ID" value="TDP92676.1"/>
    <property type="molecule type" value="Genomic_DNA"/>
</dbReference>
<feature type="domain" description="SLH" evidence="2">
    <location>
        <begin position="543"/>
        <end position="610"/>
    </location>
</feature>
<feature type="domain" description="SLH" evidence="2">
    <location>
        <begin position="612"/>
        <end position="665"/>
    </location>
</feature>
<dbReference type="Gene3D" id="2.60.40.2700">
    <property type="match status" value="2"/>
</dbReference>
<evidence type="ECO:0000313" key="3">
    <source>
        <dbReference type="EMBL" id="TDP92676.1"/>
    </source>
</evidence>
<name>A0A4R6S203_9MICO</name>
<keyword evidence="4" id="KW-1185">Reference proteome</keyword>
<keyword evidence="1" id="KW-0812">Transmembrane</keyword>
<feature type="domain" description="SLH" evidence="2">
    <location>
        <begin position="479"/>
        <end position="542"/>
    </location>
</feature>
<dbReference type="Proteomes" id="UP000295601">
    <property type="component" value="Unassembled WGS sequence"/>
</dbReference>
<dbReference type="AlphaFoldDB" id="A0A4R6S203"/>
<comment type="caution">
    <text evidence="3">The sequence shown here is derived from an EMBL/GenBank/DDBJ whole genome shotgun (WGS) entry which is preliminary data.</text>
</comment>
<dbReference type="InterPro" id="IPR001119">
    <property type="entry name" value="SLH_dom"/>
</dbReference>
<gene>
    <name evidence="3" type="ORF">EDF62_1898</name>
</gene>
<keyword evidence="1" id="KW-1133">Transmembrane helix</keyword>
<proteinExistence type="predicted"/>